<dbReference type="CDD" id="cd01948">
    <property type="entry name" value="EAL"/>
    <property type="match status" value="1"/>
</dbReference>
<reference evidence="2 3" key="1">
    <citation type="journal article" date="2019" name="Emerg. Microbes Infect.">
        <title>Comprehensive subspecies identification of 175 nontuberculous mycobacteria species based on 7547 genomic profiles.</title>
        <authorList>
            <person name="Matsumoto Y."/>
            <person name="Kinjo T."/>
            <person name="Motooka D."/>
            <person name="Nabeya D."/>
            <person name="Jung N."/>
            <person name="Uechi K."/>
            <person name="Horii T."/>
            <person name="Iida T."/>
            <person name="Fujita J."/>
            <person name="Nakamura S."/>
        </authorList>
    </citation>
    <scope>NUCLEOTIDE SEQUENCE [LARGE SCALE GENOMIC DNA]</scope>
    <source>
        <strain evidence="2 3">JCM 30395</strain>
    </source>
</reference>
<keyword evidence="3" id="KW-1185">Reference proteome</keyword>
<feature type="domain" description="EAL" evidence="1">
    <location>
        <begin position="1"/>
        <end position="112"/>
    </location>
</feature>
<dbReference type="EMBL" id="AP022595">
    <property type="protein sequence ID" value="BBY58113.1"/>
    <property type="molecule type" value="Genomic_DNA"/>
</dbReference>
<evidence type="ECO:0000313" key="2">
    <source>
        <dbReference type="EMBL" id="BBY58113.1"/>
    </source>
</evidence>
<gene>
    <name evidence="2" type="ORF">MSAR_12490</name>
</gene>
<dbReference type="KEGG" id="msar:MSAR_12490"/>
<dbReference type="InterPro" id="IPR050706">
    <property type="entry name" value="Cyclic-di-GMP_PDE-like"/>
</dbReference>
<evidence type="ECO:0000313" key="3">
    <source>
        <dbReference type="Proteomes" id="UP000466445"/>
    </source>
</evidence>
<name>A0A7I7SMY7_9MYCO</name>
<dbReference type="GO" id="GO:0071111">
    <property type="term" value="F:cyclic-guanylate-specific phosphodiesterase activity"/>
    <property type="evidence" value="ECO:0007669"/>
    <property type="project" value="InterPro"/>
</dbReference>
<dbReference type="AlphaFoldDB" id="A0A7I7SMY7"/>
<dbReference type="SUPFAM" id="SSF141868">
    <property type="entry name" value="EAL domain-like"/>
    <property type="match status" value="1"/>
</dbReference>
<dbReference type="InterPro" id="IPR001633">
    <property type="entry name" value="EAL_dom"/>
</dbReference>
<proteinExistence type="predicted"/>
<sequence>MPRILRHGLMRPVTDLVVKKVLDDAARWMAMGLDVPVAVNLFAPLLRDLQLREAVSSVLRERDLPARILTIEITEDLVFDEVGRATGVLQQLRDDGVRIAIDDFGSGYSALS</sequence>
<dbReference type="InterPro" id="IPR035919">
    <property type="entry name" value="EAL_sf"/>
</dbReference>
<evidence type="ECO:0000259" key="1">
    <source>
        <dbReference type="PROSITE" id="PS50883"/>
    </source>
</evidence>
<dbReference type="PROSITE" id="PS50883">
    <property type="entry name" value="EAL"/>
    <property type="match status" value="1"/>
</dbReference>
<dbReference type="Gene3D" id="3.20.20.450">
    <property type="entry name" value="EAL domain"/>
    <property type="match status" value="1"/>
</dbReference>
<dbReference type="Pfam" id="PF00563">
    <property type="entry name" value="EAL"/>
    <property type="match status" value="1"/>
</dbReference>
<protein>
    <recommendedName>
        <fullName evidence="1">EAL domain-containing protein</fullName>
    </recommendedName>
</protein>
<dbReference type="Proteomes" id="UP000466445">
    <property type="component" value="Chromosome"/>
</dbReference>
<accession>A0A7I7SMY7</accession>
<dbReference type="PANTHER" id="PTHR33121">
    <property type="entry name" value="CYCLIC DI-GMP PHOSPHODIESTERASE PDEF"/>
    <property type="match status" value="1"/>
</dbReference>
<organism evidence="2 3">
    <name type="scientific">Mycolicibacterium sarraceniae</name>
    <dbReference type="NCBI Taxonomy" id="1534348"/>
    <lineage>
        <taxon>Bacteria</taxon>
        <taxon>Bacillati</taxon>
        <taxon>Actinomycetota</taxon>
        <taxon>Actinomycetes</taxon>
        <taxon>Mycobacteriales</taxon>
        <taxon>Mycobacteriaceae</taxon>
        <taxon>Mycolicibacterium</taxon>
    </lineage>
</organism>
<dbReference type="PANTHER" id="PTHR33121:SF79">
    <property type="entry name" value="CYCLIC DI-GMP PHOSPHODIESTERASE PDED-RELATED"/>
    <property type="match status" value="1"/>
</dbReference>